<dbReference type="Proteomes" id="UP001057402">
    <property type="component" value="Chromosome 9"/>
</dbReference>
<accession>A0ACB9MKC8</accession>
<name>A0ACB9MKC8_9MYRT</name>
<sequence length="292" mass="32724">MLNGKELIVREIVNHFTILYGASPVPARDDYQEGLQSLVRTRISCVQGEMLSRPVGHDEIIRALSSLKKSKAPGPDGFPPEFFLGSWKLLCRDVIEAITEFFAKGRMLKQWNVSAITLVPKSKNAMRVSDYRPISCCNTMYKCISKVLADRLKMVIGVLVGPTQSAFIPGRKIVDNIMLAQEIIHGYGAKRGPKGCVMQMDIAKAFDSLEWPFIRSALRAFDFPNTFITWVMECISTPTSSVNINGELHGFIKHSRGLRQGDPLSPYLFVLSMEMLSLQLNLATQLPCFKKH</sequence>
<proteinExistence type="predicted"/>
<keyword evidence="2" id="KW-1185">Reference proteome</keyword>
<protein>
    <submittedName>
        <fullName evidence="1">Uncharacterized protein</fullName>
    </submittedName>
</protein>
<reference evidence="2" key="1">
    <citation type="journal article" date="2023" name="Front. Plant Sci.">
        <title>Chromosomal-level genome assembly of Melastoma candidum provides insights into trichome evolution.</title>
        <authorList>
            <person name="Zhong Y."/>
            <person name="Wu W."/>
            <person name="Sun C."/>
            <person name="Zou P."/>
            <person name="Liu Y."/>
            <person name="Dai S."/>
            <person name="Zhou R."/>
        </authorList>
    </citation>
    <scope>NUCLEOTIDE SEQUENCE [LARGE SCALE GENOMIC DNA]</scope>
</reference>
<comment type="caution">
    <text evidence="1">The sequence shown here is derived from an EMBL/GenBank/DDBJ whole genome shotgun (WGS) entry which is preliminary data.</text>
</comment>
<organism evidence="1 2">
    <name type="scientific">Melastoma candidum</name>
    <dbReference type="NCBI Taxonomy" id="119954"/>
    <lineage>
        <taxon>Eukaryota</taxon>
        <taxon>Viridiplantae</taxon>
        <taxon>Streptophyta</taxon>
        <taxon>Embryophyta</taxon>
        <taxon>Tracheophyta</taxon>
        <taxon>Spermatophyta</taxon>
        <taxon>Magnoliopsida</taxon>
        <taxon>eudicotyledons</taxon>
        <taxon>Gunneridae</taxon>
        <taxon>Pentapetalae</taxon>
        <taxon>rosids</taxon>
        <taxon>malvids</taxon>
        <taxon>Myrtales</taxon>
        <taxon>Melastomataceae</taxon>
        <taxon>Melastomatoideae</taxon>
        <taxon>Melastomateae</taxon>
        <taxon>Melastoma</taxon>
    </lineage>
</organism>
<evidence type="ECO:0000313" key="2">
    <source>
        <dbReference type="Proteomes" id="UP001057402"/>
    </source>
</evidence>
<dbReference type="EMBL" id="CM042888">
    <property type="protein sequence ID" value="KAI4324404.1"/>
    <property type="molecule type" value="Genomic_DNA"/>
</dbReference>
<gene>
    <name evidence="1" type="ORF">MLD38_029899</name>
</gene>
<evidence type="ECO:0000313" key="1">
    <source>
        <dbReference type="EMBL" id="KAI4324404.1"/>
    </source>
</evidence>